<dbReference type="EMBL" id="PIOD01000014">
    <property type="protein sequence ID" value="RDW17267.1"/>
    <property type="molecule type" value="Genomic_DNA"/>
</dbReference>
<dbReference type="RefSeq" id="WP_115750278.1">
    <property type="nucleotide sequence ID" value="NZ_PIOD01000014.1"/>
</dbReference>
<reference evidence="2" key="1">
    <citation type="submission" date="2017-11" db="EMBL/GenBank/DDBJ databases">
        <authorList>
            <person name="Zhu W."/>
        </authorList>
    </citation>
    <scope>NUCLEOTIDE SEQUENCE [LARGE SCALE GENOMIC DNA]</scope>
    <source>
        <strain evidence="2">CAU 1051</strain>
    </source>
</reference>
<proteinExistence type="predicted"/>
<dbReference type="AlphaFoldDB" id="A0A3D8PP26"/>
<protein>
    <recommendedName>
        <fullName evidence="3">DUF4901 domain-containing protein</fullName>
    </recommendedName>
</protein>
<dbReference type="OrthoDB" id="2431483at2"/>
<organism evidence="1 2">
    <name type="scientific">Oceanobacillus chungangensis</name>
    <dbReference type="NCBI Taxonomy" id="1229152"/>
    <lineage>
        <taxon>Bacteria</taxon>
        <taxon>Bacillati</taxon>
        <taxon>Bacillota</taxon>
        <taxon>Bacilli</taxon>
        <taxon>Bacillales</taxon>
        <taxon>Bacillaceae</taxon>
        <taxon>Oceanobacillus</taxon>
    </lineage>
</organism>
<evidence type="ECO:0000313" key="1">
    <source>
        <dbReference type="EMBL" id="RDW17267.1"/>
    </source>
</evidence>
<evidence type="ECO:0008006" key="3">
    <source>
        <dbReference type="Google" id="ProtNLM"/>
    </source>
</evidence>
<accession>A0A3D8PP26</accession>
<name>A0A3D8PP26_9BACI</name>
<evidence type="ECO:0000313" key="2">
    <source>
        <dbReference type="Proteomes" id="UP000256520"/>
    </source>
</evidence>
<gene>
    <name evidence="1" type="ORF">CWR45_12805</name>
</gene>
<dbReference type="Proteomes" id="UP000256520">
    <property type="component" value="Unassembled WGS sequence"/>
</dbReference>
<keyword evidence="2" id="KW-1185">Reference proteome</keyword>
<sequence>MDTRIKELIDSTKLKFGLDNYYLARQSLKRNVNIFNETTYTLNMEWFPNHEKQTEDEDSNPEGTAVIDIELNSLMIESVIFVGGKSFANGIKFNKYDREEIIKWIEQEARITYGKQFEFHKEVEDELYFKECIDGVAVSPYGFIEIRSDQEGRLTLFAIHGQFPAKEMIKGDVFSLTLGDVTPIVKEQLKLIEVPSHEHQRFIPVYGIEEIYITNDNQASTIPFEFIVNARSYLKVNESLYWDNPLDKPFDGLKINWTEEVTAAQAISNERSPDSFPITEQEQEKCIIAVNDFLRREYADDSGKWKLKTLHRDKGYIHATLRAAHQNNHIFQRKITIIIDAKRFKVLNYIDNKPMLAMFEEFEEAEKVTIVKEDAYEKIQHLLELKPYYVYDFEQKQYVLCGKLDCQYGVDAANGKVVRLGDL</sequence>
<comment type="caution">
    <text evidence="1">The sequence shown here is derived from an EMBL/GenBank/DDBJ whole genome shotgun (WGS) entry which is preliminary data.</text>
</comment>